<keyword evidence="3" id="KW-0238">DNA-binding</keyword>
<dbReference type="EMBL" id="VOXD01000002">
    <property type="protein sequence ID" value="TXF91452.1"/>
    <property type="molecule type" value="Genomic_DNA"/>
</dbReference>
<keyword evidence="2" id="KW-0805">Transcription regulation</keyword>
<dbReference type="GO" id="GO:0045892">
    <property type="term" value="P:negative regulation of DNA-templated transcription"/>
    <property type="evidence" value="ECO:0007669"/>
    <property type="project" value="InterPro"/>
</dbReference>
<dbReference type="InterPro" id="IPR036390">
    <property type="entry name" value="WH_DNA-bd_sf"/>
</dbReference>
<dbReference type="GO" id="GO:0003677">
    <property type="term" value="F:DNA binding"/>
    <property type="evidence" value="ECO:0007669"/>
    <property type="project" value="UniProtKB-KW"/>
</dbReference>
<evidence type="ECO:0000313" key="5">
    <source>
        <dbReference type="EMBL" id="TXF91452.1"/>
    </source>
</evidence>
<evidence type="ECO:0000256" key="1">
    <source>
        <dbReference type="ARBA" id="ARBA00011046"/>
    </source>
</evidence>
<dbReference type="Gene3D" id="1.10.4040.10">
    <property type="entry name" value="Penicillinase repressor domain"/>
    <property type="match status" value="1"/>
</dbReference>
<keyword evidence="4" id="KW-0804">Transcription</keyword>
<sequence length="122" mass="13996">MPLSNTEEQLMKYLWELEPCFMKDLLEALPEPKPAKTTVATLIKRMTDKGVVGFNLRGNSREYYALVSKKDYFGKQVKGMISDFFADSPTAFASMFTDGADLSREQLEELQQMIDDQLKQKK</sequence>
<dbReference type="Proteomes" id="UP000321907">
    <property type="component" value="Unassembled WGS sequence"/>
</dbReference>
<gene>
    <name evidence="5" type="ORF">FUA23_01800</name>
</gene>
<reference evidence="5 6" key="1">
    <citation type="submission" date="2019-08" db="EMBL/GenBank/DDBJ databases">
        <title>Lewinella sp. strain SSH13 Genome sequencing and assembly.</title>
        <authorList>
            <person name="Kim I."/>
        </authorList>
    </citation>
    <scope>NUCLEOTIDE SEQUENCE [LARGE SCALE GENOMIC DNA]</scope>
    <source>
        <strain evidence="5 6">SSH13</strain>
    </source>
</reference>
<evidence type="ECO:0000256" key="4">
    <source>
        <dbReference type="ARBA" id="ARBA00023163"/>
    </source>
</evidence>
<proteinExistence type="inferred from homology"/>
<comment type="caution">
    <text evidence="5">The sequence shown here is derived from an EMBL/GenBank/DDBJ whole genome shotgun (WGS) entry which is preliminary data.</text>
</comment>
<dbReference type="RefSeq" id="WP_147928992.1">
    <property type="nucleotide sequence ID" value="NZ_VOXD01000002.1"/>
</dbReference>
<protein>
    <submittedName>
        <fullName evidence="5">BlaI/MecI/CopY family transcriptional regulator</fullName>
    </submittedName>
</protein>
<accession>A0A5C7FMT7</accession>
<dbReference type="OrthoDB" id="1098508at2"/>
<organism evidence="5 6">
    <name type="scientific">Neolewinella aurantiaca</name>
    <dbReference type="NCBI Taxonomy" id="2602767"/>
    <lineage>
        <taxon>Bacteria</taxon>
        <taxon>Pseudomonadati</taxon>
        <taxon>Bacteroidota</taxon>
        <taxon>Saprospiria</taxon>
        <taxon>Saprospirales</taxon>
        <taxon>Lewinellaceae</taxon>
        <taxon>Neolewinella</taxon>
    </lineage>
</organism>
<dbReference type="Pfam" id="PF03965">
    <property type="entry name" value="Penicillinase_R"/>
    <property type="match status" value="1"/>
</dbReference>
<dbReference type="SUPFAM" id="SSF46785">
    <property type="entry name" value="Winged helix' DNA-binding domain"/>
    <property type="match status" value="1"/>
</dbReference>
<dbReference type="AlphaFoldDB" id="A0A5C7FMT7"/>
<name>A0A5C7FMT7_9BACT</name>
<evidence type="ECO:0000313" key="6">
    <source>
        <dbReference type="Proteomes" id="UP000321907"/>
    </source>
</evidence>
<evidence type="ECO:0000256" key="3">
    <source>
        <dbReference type="ARBA" id="ARBA00023125"/>
    </source>
</evidence>
<evidence type="ECO:0000256" key="2">
    <source>
        <dbReference type="ARBA" id="ARBA00023015"/>
    </source>
</evidence>
<comment type="similarity">
    <text evidence="1">Belongs to the BlaI transcriptional regulatory family.</text>
</comment>
<dbReference type="InterPro" id="IPR036388">
    <property type="entry name" value="WH-like_DNA-bd_sf"/>
</dbReference>
<keyword evidence="6" id="KW-1185">Reference proteome</keyword>
<dbReference type="Gene3D" id="1.10.10.10">
    <property type="entry name" value="Winged helix-like DNA-binding domain superfamily/Winged helix DNA-binding domain"/>
    <property type="match status" value="1"/>
</dbReference>
<dbReference type="InterPro" id="IPR005650">
    <property type="entry name" value="BlaI_family"/>
</dbReference>
<dbReference type="PIRSF" id="PIRSF019455">
    <property type="entry name" value="CopR_AtkY"/>
    <property type="match status" value="1"/>
</dbReference>